<gene>
    <name evidence="10" type="ORF">Aco04nite_65570</name>
</gene>
<keyword evidence="11" id="KW-1185">Reference proteome</keyword>
<evidence type="ECO:0000256" key="5">
    <source>
        <dbReference type="ARBA" id="ARBA00022989"/>
    </source>
</evidence>
<feature type="compositionally biased region" description="Basic and acidic residues" evidence="7">
    <location>
        <begin position="384"/>
        <end position="413"/>
    </location>
</feature>
<dbReference type="Proteomes" id="UP000680865">
    <property type="component" value="Unassembled WGS sequence"/>
</dbReference>
<feature type="transmembrane region" description="Helical" evidence="8">
    <location>
        <begin position="123"/>
        <end position="156"/>
    </location>
</feature>
<evidence type="ECO:0000313" key="10">
    <source>
        <dbReference type="EMBL" id="GIM79452.1"/>
    </source>
</evidence>
<feature type="transmembrane region" description="Helical" evidence="8">
    <location>
        <begin position="346"/>
        <end position="368"/>
    </location>
</feature>
<evidence type="ECO:0000256" key="1">
    <source>
        <dbReference type="ARBA" id="ARBA00004651"/>
    </source>
</evidence>
<dbReference type="InterPro" id="IPR020846">
    <property type="entry name" value="MFS_dom"/>
</dbReference>
<feature type="transmembrane region" description="Helical" evidence="8">
    <location>
        <begin position="7"/>
        <end position="28"/>
    </location>
</feature>
<feature type="compositionally biased region" description="Polar residues" evidence="7">
    <location>
        <begin position="374"/>
        <end position="383"/>
    </location>
</feature>
<evidence type="ECO:0000256" key="4">
    <source>
        <dbReference type="ARBA" id="ARBA00022692"/>
    </source>
</evidence>
<feature type="transmembrane region" description="Helical" evidence="8">
    <location>
        <begin position="280"/>
        <end position="306"/>
    </location>
</feature>
<keyword evidence="4 8" id="KW-0812">Transmembrane</keyword>
<dbReference type="SUPFAM" id="SSF103473">
    <property type="entry name" value="MFS general substrate transporter"/>
    <property type="match status" value="1"/>
</dbReference>
<dbReference type="GO" id="GO:0005886">
    <property type="term" value="C:plasma membrane"/>
    <property type="evidence" value="ECO:0007669"/>
    <property type="project" value="UniProtKB-SubCell"/>
</dbReference>
<feature type="transmembrane region" description="Helical" evidence="8">
    <location>
        <begin position="318"/>
        <end position="340"/>
    </location>
</feature>
<protein>
    <submittedName>
        <fullName evidence="10">MFS transporter</fullName>
    </submittedName>
</protein>
<dbReference type="Pfam" id="PF05977">
    <property type="entry name" value="MFS_3"/>
    <property type="match status" value="1"/>
</dbReference>
<dbReference type="InterPro" id="IPR010290">
    <property type="entry name" value="TM_effector"/>
</dbReference>
<keyword evidence="6 8" id="KW-0472">Membrane</keyword>
<dbReference type="AlphaFoldDB" id="A0A919VXK0"/>
<feature type="transmembrane region" description="Helical" evidence="8">
    <location>
        <begin position="74"/>
        <end position="92"/>
    </location>
</feature>
<dbReference type="PROSITE" id="PS50850">
    <property type="entry name" value="MFS"/>
    <property type="match status" value="1"/>
</dbReference>
<dbReference type="EMBL" id="BOQP01000039">
    <property type="protein sequence ID" value="GIM79452.1"/>
    <property type="molecule type" value="Genomic_DNA"/>
</dbReference>
<keyword evidence="3" id="KW-1003">Cell membrane</keyword>
<evidence type="ECO:0000256" key="6">
    <source>
        <dbReference type="ARBA" id="ARBA00023136"/>
    </source>
</evidence>
<evidence type="ECO:0000256" key="7">
    <source>
        <dbReference type="SAM" id="MobiDB-lite"/>
    </source>
</evidence>
<feature type="transmembrane region" description="Helical" evidence="8">
    <location>
        <begin position="255"/>
        <end position="274"/>
    </location>
</feature>
<keyword evidence="5 8" id="KW-1133">Transmembrane helix</keyword>
<proteinExistence type="predicted"/>
<dbReference type="PANTHER" id="PTHR23513">
    <property type="entry name" value="INTEGRAL MEMBRANE EFFLUX PROTEIN-RELATED"/>
    <property type="match status" value="1"/>
</dbReference>
<organism evidence="10 11">
    <name type="scientific">Winogradskya consettensis</name>
    <dbReference type="NCBI Taxonomy" id="113560"/>
    <lineage>
        <taxon>Bacteria</taxon>
        <taxon>Bacillati</taxon>
        <taxon>Actinomycetota</taxon>
        <taxon>Actinomycetes</taxon>
        <taxon>Micromonosporales</taxon>
        <taxon>Micromonosporaceae</taxon>
        <taxon>Winogradskya</taxon>
    </lineage>
</organism>
<evidence type="ECO:0000256" key="8">
    <source>
        <dbReference type="SAM" id="Phobius"/>
    </source>
</evidence>
<dbReference type="InterPro" id="IPR036259">
    <property type="entry name" value="MFS_trans_sf"/>
</dbReference>
<dbReference type="GO" id="GO:0022857">
    <property type="term" value="F:transmembrane transporter activity"/>
    <property type="evidence" value="ECO:0007669"/>
    <property type="project" value="InterPro"/>
</dbReference>
<feature type="domain" description="Major facilitator superfamily (MFS) profile" evidence="9">
    <location>
        <begin position="189"/>
        <end position="413"/>
    </location>
</feature>
<dbReference type="PANTHER" id="PTHR23513:SF6">
    <property type="entry name" value="MAJOR FACILITATOR SUPERFAMILY ASSOCIATED DOMAIN-CONTAINING PROTEIN"/>
    <property type="match status" value="1"/>
</dbReference>
<feature type="transmembrane region" description="Helical" evidence="8">
    <location>
        <begin position="48"/>
        <end position="67"/>
    </location>
</feature>
<comment type="caution">
    <text evidence="10">The sequence shown here is derived from an EMBL/GenBank/DDBJ whole genome shotgun (WGS) entry which is preliminary data.</text>
</comment>
<feature type="transmembrane region" description="Helical" evidence="8">
    <location>
        <begin position="226"/>
        <end position="248"/>
    </location>
</feature>
<evidence type="ECO:0000256" key="2">
    <source>
        <dbReference type="ARBA" id="ARBA00022448"/>
    </source>
</evidence>
<dbReference type="CDD" id="cd06173">
    <property type="entry name" value="MFS_MefA_like"/>
    <property type="match status" value="1"/>
</dbReference>
<evidence type="ECO:0000256" key="3">
    <source>
        <dbReference type="ARBA" id="ARBA00022475"/>
    </source>
</evidence>
<feature type="region of interest" description="Disordered" evidence="7">
    <location>
        <begin position="374"/>
        <end position="413"/>
    </location>
</feature>
<evidence type="ECO:0000259" key="9">
    <source>
        <dbReference type="PROSITE" id="PS50850"/>
    </source>
</evidence>
<keyword evidence="2" id="KW-0813">Transport</keyword>
<accession>A0A919VXK0</accession>
<comment type="subcellular location">
    <subcellularLocation>
        <location evidence="1">Cell membrane</location>
        <topology evidence="1">Multi-pass membrane protein</topology>
    </subcellularLocation>
</comment>
<name>A0A919VXK0_9ACTN</name>
<evidence type="ECO:0000313" key="11">
    <source>
        <dbReference type="Proteomes" id="UP000680865"/>
    </source>
</evidence>
<dbReference type="Gene3D" id="1.20.1250.20">
    <property type="entry name" value="MFS general substrate transporter like domains"/>
    <property type="match status" value="1"/>
</dbReference>
<reference evidence="10" key="1">
    <citation type="submission" date="2021-03" db="EMBL/GenBank/DDBJ databases">
        <title>Whole genome shotgun sequence of Actinoplanes consettensis NBRC 14913.</title>
        <authorList>
            <person name="Komaki H."/>
            <person name="Tamura T."/>
        </authorList>
    </citation>
    <scope>NUCLEOTIDE SEQUENCE</scope>
    <source>
        <strain evidence="10">NBRC 14913</strain>
    </source>
</reference>
<feature type="transmembrane region" description="Helical" evidence="8">
    <location>
        <begin position="192"/>
        <end position="214"/>
    </location>
</feature>
<sequence length="413" mass="43062">MRIGVAYQIYVLTGSTLASAAALLVSLLPKIALGSIAGVYADRWDRRWTMIGTNLLMAAALLPLFAVRSAGQAWLIYAVMAVHACIAPFFSASEASLVPTLVGSDRLVRINSLNGQVSDIARLIGAALGGALAALGGIPLLGAVDVGTFLLAAGLLSLLQVRPERTNTARPHVLHEWSEGLHIALASRALRVFLIFGLITGVGEAAIGTLAAPFVRDVLGGDARAYGMIMSSQAIGGLAGGLIVTLVGHRFPPRAMFGWGAVTFGLIDLVLFTYPLLDRVLWPAVVLIVAAGLPAAFIMAGGMTVFQQATEDRHRGRVWGAFTAVDATAMLIGTIAAGSLAERWGVLPVITVQGVVYTAAGAVVLLALPHRLTSSPDAPSPQETRAEPARNEPARIEAAPDRAARDDLHASAV</sequence>